<dbReference type="PROSITE" id="PS50887">
    <property type="entry name" value="GGDEF"/>
    <property type="match status" value="1"/>
</dbReference>
<dbReference type="InterPro" id="IPR052163">
    <property type="entry name" value="DGC-Regulatory_Protein"/>
</dbReference>
<dbReference type="SMART" id="SM00086">
    <property type="entry name" value="PAC"/>
    <property type="match status" value="1"/>
</dbReference>
<evidence type="ECO:0000313" key="4">
    <source>
        <dbReference type="Proteomes" id="UP000016543"/>
    </source>
</evidence>
<proteinExistence type="predicted"/>
<dbReference type="InterPro" id="IPR029787">
    <property type="entry name" value="Nucleotide_cyclase"/>
</dbReference>
<dbReference type="Proteomes" id="UP000016543">
    <property type="component" value="Unassembled WGS sequence"/>
</dbReference>
<dbReference type="PANTHER" id="PTHR46663:SF2">
    <property type="entry name" value="GGDEF DOMAIN-CONTAINING PROTEIN"/>
    <property type="match status" value="1"/>
</dbReference>
<dbReference type="SMART" id="SM00267">
    <property type="entry name" value="GGDEF"/>
    <property type="match status" value="1"/>
</dbReference>
<evidence type="ECO:0000259" key="1">
    <source>
        <dbReference type="PROSITE" id="PS50113"/>
    </source>
</evidence>
<keyword evidence="4" id="KW-1185">Reference proteome</keyword>
<dbReference type="Pfam" id="PF08447">
    <property type="entry name" value="PAS_3"/>
    <property type="match status" value="1"/>
</dbReference>
<dbReference type="Gene3D" id="3.30.70.270">
    <property type="match status" value="1"/>
</dbReference>
<dbReference type="PANTHER" id="PTHR46663">
    <property type="entry name" value="DIGUANYLATE CYCLASE DGCT-RELATED"/>
    <property type="match status" value="1"/>
</dbReference>
<feature type="domain" description="GGDEF" evidence="2">
    <location>
        <begin position="110"/>
        <end position="230"/>
    </location>
</feature>
<gene>
    <name evidence="3" type="ORF">OS145_11097</name>
</gene>
<dbReference type="InterPro" id="IPR000014">
    <property type="entry name" value="PAS"/>
</dbReference>
<dbReference type="InterPro" id="IPR000160">
    <property type="entry name" value="GGDEF_dom"/>
</dbReference>
<organism evidence="3 4">
    <name type="scientific">Idiomarina baltica OS145</name>
    <dbReference type="NCBI Taxonomy" id="314276"/>
    <lineage>
        <taxon>Bacteria</taxon>
        <taxon>Pseudomonadati</taxon>
        <taxon>Pseudomonadota</taxon>
        <taxon>Gammaproteobacteria</taxon>
        <taxon>Alteromonadales</taxon>
        <taxon>Idiomarinaceae</taxon>
        <taxon>Idiomarina</taxon>
    </lineage>
</organism>
<dbReference type="InterPro" id="IPR001610">
    <property type="entry name" value="PAC"/>
</dbReference>
<reference evidence="3 4" key="1">
    <citation type="submission" date="2006-01" db="EMBL/GenBank/DDBJ databases">
        <authorList>
            <person name="Brettar I."/>
            <person name="Hofle M."/>
            <person name="Ferriera S."/>
            <person name="Johnson J."/>
            <person name="Kravitz S."/>
            <person name="Halpern A."/>
            <person name="Remington K."/>
            <person name="Beeson K."/>
            <person name="Tran B."/>
            <person name="Rogers Y.-H."/>
            <person name="Friedman R."/>
            <person name="Venter J.C."/>
        </authorList>
    </citation>
    <scope>NUCLEOTIDE SEQUENCE [LARGE SCALE GENOMIC DNA]</scope>
    <source>
        <strain evidence="3 4">OS145</strain>
    </source>
</reference>
<dbReference type="SUPFAM" id="SSF55785">
    <property type="entry name" value="PYP-like sensor domain (PAS domain)"/>
    <property type="match status" value="1"/>
</dbReference>
<sequence length="230" mass="26172">MPSDTNKVNQRWCELLGIDYANFDPSLYFWESLVHPADLKRVERELQQHMAGETPAFSTIYRMRHKNGYWVWIETYGRVVERSESGEAIRLTGTHRDITEKKEAELLDALGALFYAVQLDKARMDAETLMRHIRSDDMVARLGGEEFALILNGGTQAAAAAILEQIRQDIQQSVVRVDDHAINFTISIGALFIDNETAAYEDLEQAVLDHADKALYEAKKTGRNKIVWGE</sequence>
<accession>A0ABM9WLP4</accession>
<dbReference type="InterPro" id="IPR013655">
    <property type="entry name" value="PAS_fold_3"/>
</dbReference>
<dbReference type="EMBL" id="AAMX01000011">
    <property type="protein sequence ID" value="EAQ31848.1"/>
    <property type="molecule type" value="Genomic_DNA"/>
</dbReference>
<dbReference type="Pfam" id="PF00990">
    <property type="entry name" value="GGDEF"/>
    <property type="match status" value="1"/>
</dbReference>
<evidence type="ECO:0000259" key="2">
    <source>
        <dbReference type="PROSITE" id="PS50887"/>
    </source>
</evidence>
<dbReference type="NCBIfam" id="TIGR00254">
    <property type="entry name" value="GGDEF"/>
    <property type="match status" value="1"/>
</dbReference>
<dbReference type="NCBIfam" id="TIGR00229">
    <property type="entry name" value="sensory_box"/>
    <property type="match status" value="1"/>
</dbReference>
<dbReference type="SUPFAM" id="SSF55073">
    <property type="entry name" value="Nucleotide cyclase"/>
    <property type="match status" value="1"/>
</dbReference>
<dbReference type="PROSITE" id="PS50113">
    <property type="entry name" value="PAC"/>
    <property type="match status" value="1"/>
</dbReference>
<dbReference type="CDD" id="cd01949">
    <property type="entry name" value="GGDEF"/>
    <property type="match status" value="1"/>
</dbReference>
<dbReference type="RefSeq" id="WP_006954876.1">
    <property type="nucleotide sequence ID" value="NZ_CH672404.1"/>
</dbReference>
<dbReference type="Gene3D" id="3.30.450.20">
    <property type="entry name" value="PAS domain"/>
    <property type="match status" value="1"/>
</dbReference>
<dbReference type="InterPro" id="IPR043128">
    <property type="entry name" value="Rev_trsase/Diguanyl_cyclase"/>
</dbReference>
<feature type="domain" description="PAC" evidence="1">
    <location>
        <begin position="57"/>
        <end position="110"/>
    </location>
</feature>
<evidence type="ECO:0000313" key="3">
    <source>
        <dbReference type="EMBL" id="EAQ31848.1"/>
    </source>
</evidence>
<dbReference type="CDD" id="cd00130">
    <property type="entry name" value="PAS"/>
    <property type="match status" value="1"/>
</dbReference>
<comment type="caution">
    <text evidence="3">The sequence shown here is derived from an EMBL/GenBank/DDBJ whole genome shotgun (WGS) entry which is preliminary data.</text>
</comment>
<dbReference type="InterPro" id="IPR000700">
    <property type="entry name" value="PAS-assoc_C"/>
</dbReference>
<protein>
    <submittedName>
        <fullName evidence="3">Sensory box/GGDEF domain/EAL domain protein</fullName>
    </submittedName>
</protein>
<dbReference type="InterPro" id="IPR035965">
    <property type="entry name" value="PAS-like_dom_sf"/>
</dbReference>
<name>A0ABM9WLP4_9GAMM</name>